<organism evidence="3 4">
    <name type="scientific">Vibrio fortis</name>
    <dbReference type="NCBI Taxonomy" id="212667"/>
    <lineage>
        <taxon>Bacteria</taxon>
        <taxon>Pseudomonadati</taxon>
        <taxon>Pseudomonadota</taxon>
        <taxon>Gammaproteobacteria</taxon>
        <taxon>Vibrionales</taxon>
        <taxon>Vibrionaceae</taxon>
        <taxon>Vibrio</taxon>
    </lineage>
</organism>
<evidence type="ECO:0000256" key="2">
    <source>
        <dbReference type="SAM" id="SignalP"/>
    </source>
</evidence>
<gene>
    <name evidence="3" type="ORF">VFDL14_04780</name>
</gene>
<dbReference type="AlphaFoldDB" id="A0A066UVS7"/>
<sequence>MIFSALSAAFSILAATSLLVITSSLTAVATDSDCCFCFSALLMLFCAACSELQELSVSTVMTPERSLMLACNLLMNASKEWESCASSSLPLAFIRTVKSPSPLAIDSIIWLMALIRVKTLLPISANNADNRITMAKPNRCRVFLVSELAWLIAVLISSWTPLIACSA</sequence>
<keyword evidence="1" id="KW-1133">Transmembrane helix</keyword>
<reference evidence="3 4" key="1">
    <citation type="submission" date="2014-02" db="EMBL/GenBank/DDBJ databases">
        <title>Vibrio fortis Dalian14 Genome Sequencing.</title>
        <authorList>
            <person name="Wang Y."/>
            <person name="Song L."/>
            <person name="Liu G."/>
            <person name="Ding J."/>
        </authorList>
    </citation>
    <scope>NUCLEOTIDE SEQUENCE [LARGE SCALE GENOMIC DNA]</scope>
    <source>
        <strain evidence="3 4">Dalian14</strain>
    </source>
</reference>
<keyword evidence="4" id="KW-1185">Reference proteome</keyword>
<evidence type="ECO:0000313" key="3">
    <source>
        <dbReference type="EMBL" id="KDN30052.1"/>
    </source>
</evidence>
<feature type="chain" id="PRO_5001632504" description="Secreted protein" evidence="2">
    <location>
        <begin position="30"/>
        <end position="167"/>
    </location>
</feature>
<feature type="signal peptide" evidence="2">
    <location>
        <begin position="1"/>
        <end position="29"/>
    </location>
</feature>
<accession>A0A066UVS7</accession>
<evidence type="ECO:0000313" key="4">
    <source>
        <dbReference type="Proteomes" id="UP000027219"/>
    </source>
</evidence>
<dbReference type="Proteomes" id="UP000027219">
    <property type="component" value="Unassembled WGS sequence"/>
</dbReference>
<feature type="transmembrane region" description="Helical" evidence="1">
    <location>
        <begin position="142"/>
        <end position="164"/>
    </location>
</feature>
<evidence type="ECO:0000256" key="1">
    <source>
        <dbReference type="SAM" id="Phobius"/>
    </source>
</evidence>
<dbReference type="EMBL" id="JFFR01000002">
    <property type="protein sequence ID" value="KDN30052.1"/>
    <property type="molecule type" value="Genomic_DNA"/>
</dbReference>
<comment type="caution">
    <text evidence="3">The sequence shown here is derived from an EMBL/GenBank/DDBJ whole genome shotgun (WGS) entry which is preliminary data.</text>
</comment>
<evidence type="ECO:0008006" key="5">
    <source>
        <dbReference type="Google" id="ProtNLM"/>
    </source>
</evidence>
<keyword evidence="1" id="KW-0472">Membrane</keyword>
<keyword evidence="2" id="KW-0732">Signal</keyword>
<name>A0A066UVS7_9VIBR</name>
<keyword evidence="1" id="KW-0812">Transmembrane</keyword>
<proteinExistence type="predicted"/>
<protein>
    <recommendedName>
        <fullName evidence="5">Secreted protein</fullName>
    </recommendedName>
</protein>